<feature type="region of interest" description="Disordered" evidence="1">
    <location>
        <begin position="16"/>
        <end position="62"/>
    </location>
</feature>
<dbReference type="Proteomes" id="UP000606274">
    <property type="component" value="Unassembled WGS sequence"/>
</dbReference>
<name>A0A8T0BI73_SILME</name>
<protein>
    <submittedName>
        <fullName evidence="2">Uncharacterized protein</fullName>
    </submittedName>
</protein>
<accession>A0A8T0BI73</accession>
<feature type="compositionally biased region" description="Polar residues" evidence="1">
    <location>
        <begin position="52"/>
        <end position="61"/>
    </location>
</feature>
<organism evidence="2 3">
    <name type="scientific">Silurus meridionalis</name>
    <name type="common">Southern catfish</name>
    <name type="synonym">Silurus soldatovi meridionalis</name>
    <dbReference type="NCBI Taxonomy" id="175797"/>
    <lineage>
        <taxon>Eukaryota</taxon>
        <taxon>Metazoa</taxon>
        <taxon>Chordata</taxon>
        <taxon>Craniata</taxon>
        <taxon>Vertebrata</taxon>
        <taxon>Euteleostomi</taxon>
        <taxon>Actinopterygii</taxon>
        <taxon>Neopterygii</taxon>
        <taxon>Teleostei</taxon>
        <taxon>Ostariophysi</taxon>
        <taxon>Siluriformes</taxon>
        <taxon>Siluridae</taxon>
        <taxon>Silurus</taxon>
    </lineage>
</organism>
<proteinExistence type="predicted"/>
<sequence length="132" mass="14489">MILLWCCKIKKEKQKTNQTLEQNQSQSGAEDSQSGDTPLQAGSVNIYATVDQGDTSGTGETAESIDVTYAQVMKKKKNDVDAESSCGDVTYDEIELITKKKSVRKKEKASGDADTLYSELKVNMKVQLITTN</sequence>
<comment type="caution">
    <text evidence="2">The sequence shown here is derived from an EMBL/GenBank/DDBJ whole genome shotgun (WGS) entry which is preliminary data.</text>
</comment>
<evidence type="ECO:0000313" key="2">
    <source>
        <dbReference type="EMBL" id="KAF7706758.1"/>
    </source>
</evidence>
<evidence type="ECO:0000313" key="3">
    <source>
        <dbReference type="Proteomes" id="UP000606274"/>
    </source>
</evidence>
<evidence type="ECO:0000256" key="1">
    <source>
        <dbReference type="SAM" id="MobiDB-lite"/>
    </source>
</evidence>
<keyword evidence="3" id="KW-1185">Reference proteome</keyword>
<gene>
    <name evidence="2" type="ORF">HF521_020012</name>
</gene>
<dbReference type="AlphaFoldDB" id="A0A8T0BI73"/>
<feature type="compositionally biased region" description="Polar residues" evidence="1">
    <location>
        <begin position="16"/>
        <end position="43"/>
    </location>
</feature>
<dbReference type="EMBL" id="JABFDY010000006">
    <property type="protein sequence ID" value="KAF7706758.1"/>
    <property type="molecule type" value="Genomic_DNA"/>
</dbReference>
<reference evidence="2" key="1">
    <citation type="submission" date="2020-08" db="EMBL/GenBank/DDBJ databases">
        <title>Chromosome-level assembly of Southern catfish (Silurus meridionalis) provides insights into visual adaptation to the nocturnal and benthic lifestyles.</title>
        <authorList>
            <person name="Zhang Y."/>
            <person name="Wang D."/>
            <person name="Peng Z."/>
        </authorList>
    </citation>
    <scope>NUCLEOTIDE SEQUENCE</scope>
    <source>
        <strain evidence="2">SWU-2019-XX</strain>
        <tissue evidence="2">Muscle</tissue>
    </source>
</reference>